<dbReference type="Proteomes" id="UP000265520">
    <property type="component" value="Unassembled WGS sequence"/>
</dbReference>
<feature type="non-terminal residue" evidence="1">
    <location>
        <position position="49"/>
    </location>
</feature>
<keyword evidence="2" id="KW-1185">Reference proteome</keyword>
<dbReference type="EMBL" id="LXQA010003907">
    <property type="protein sequence ID" value="MCH82595.1"/>
    <property type="molecule type" value="Genomic_DNA"/>
</dbReference>
<sequence length="49" mass="5696">MMQKNRKQSSAPMPCARRSRGCARRNEKTELVMFCCGLRPAWLVLRQAQ</sequence>
<organism evidence="1 2">
    <name type="scientific">Trifolium medium</name>
    <dbReference type="NCBI Taxonomy" id="97028"/>
    <lineage>
        <taxon>Eukaryota</taxon>
        <taxon>Viridiplantae</taxon>
        <taxon>Streptophyta</taxon>
        <taxon>Embryophyta</taxon>
        <taxon>Tracheophyta</taxon>
        <taxon>Spermatophyta</taxon>
        <taxon>Magnoliopsida</taxon>
        <taxon>eudicotyledons</taxon>
        <taxon>Gunneridae</taxon>
        <taxon>Pentapetalae</taxon>
        <taxon>rosids</taxon>
        <taxon>fabids</taxon>
        <taxon>Fabales</taxon>
        <taxon>Fabaceae</taxon>
        <taxon>Papilionoideae</taxon>
        <taxon>50 kb inversion clade</taxon>
        <taxon>NPAAA clade</taxon>
        <taxon>Hologalegina</taxon>
        <taxon>IRL clade</taxon>
        <taxon>Trifolieae</taxon>
        <taxon>Trifolium</taxon>
    </lineage>
</organism>
<protein>
    <submittedName>
        <fullName evidence="1">Uncharacterized protein</fullName>
    </submittedName>
</protein>
<comment type="caution">
    <text evidence="1">The sequence shown here is derived from an EMBL/GenBank/DDBJ whole genome shotgun (WGS) entry which is preliminary data.</text>
</comment>
<dbReference type="AlphaFoldDB" id="A0A392M5I7"/>
<gene>
    <name evidence="1" type="ORF">A2U01_0003406</name>
</gene>
<accession>A0A392M5I7</accession>
<proteinExistence type="predicted"/>
<name>A0A392M5I7_9FABA</name>
<evidence type="ECO:0000313" key="2">
    <source>
        <dbReference type="Proteomes" id="UP000265520"/>
    </source>
</evidence>
<reference evidence="1 2" key="1">
    <citation type="journal article" date="2018" name="Front. Plant Sci.">
        <title>Red Clover (Trifolium pratense) and Zigzag Clover (T. medium) - A Picture of Genomic Similarities and Differences.</title>
        <authorList>
            <person name="Dluhosova J."/>
            <person name="Istvanek J."/>
            <person name="Nedelnik J."/>
            <person name="Repkova J."/>
        </authorList>
    </citation>
    <scope>NUCLEOTIDE SEQUENCE [LARGE SCALE GENOMIC DNA]</scope>
    <source>
        <strain evidence="2">cv. 10/8</strain>
        <tissue evidence="1">Leaf</tissue>
    </source>
</reference>
<evidence type="ECO:0000313" key="1">
    <source>
        <dbReference type="EMBL" id="MCH82595.1"/>
    </source>
</evidence>